<dbReference type="Gene3D" id="1.10.287.950">
    <property type="entry name" value="Methyl-accepting chemotaxis protein"/>
    <property type="match status" value="1"/>
</dbReference>
<dbReference type="PROSITE" id="PS50111">
    <property type="entry name" value="CHEMOTAXIS_TRANSDUC_2"/>
    <property type="match status" value="1"/>
</dbReference>
<dbReference type="Pfam" id="PF08447">
    <property type="entry name" value="PAS_3"/>
    <property type="match status" value="1"/>
</dbReference>
<comment type="caution">
    <text evidence="5">The sequence shown here is derived from an EMBL/GenBank/DDBJ whole genome shotgun (WGS) entry which is preliminary data.</text>
</comment>
<dbReference type="RefSeq" id="WP_238308577.1">
    <property type="nucleotide sequence ID" value="NZ_BPRE01000018.1"/>
</dbReference>
<dbReference type="InterPro" id="IPR035965">
    <property type="entry name" value="PAS-like_dom_sf"/>
</dbReference>
<feature type="domain" description="Methyl-accepting transducer" evidence="2">
    <location>
        <begin position="256"/>
        <end position="478"/>
    </location>
</feature>
<proteinExistence type="predicted"/>
<dbReference type="SMART" id="SM00091">
    <property type="entry name" value="PAS"/>
    <property type="match status" value="2"/>
</dbReference>
<evidence type="ECO:0000259" key="2">
    <source>
        <dbReference type="PROSITE" id="PS50111"/>
    </source>
</evidence>
<dbReference type="SUPFAM" id="SSF55785">
    <property type="entry name" value="PYP-like sensor domain (PAS domain)"/>
    <property type="match status" value="2"/>
</dbReference>
<dbReference type="InterPro" id="IPR004089">
    <property type="entry name" value="MCPsignal_dom"/>
</dbReference>
<organism evidence="5 6">
    <name type="scientific">Methylorubrum suomiense</name>
    <dbReference type="NCBI Taxonomy" id="144191"/>
    <lineage>
        <taxon>Bacteria</taxon>
        <taxon>Pseudomonadati</taxon>
        <taxon>Pseudomonadota</taxon>
        <taxon>Alphaproteobacteria</taxon>
        <taxon>Hyphomicrobiales</taxon>
        <taxon>Methylobacteriaceae</taxon>
        <taxon>Methylorubrum</taxon>
    </lineage>
</organism>
<dbReference type="Gene3D" id="3.30.450.20">
    <property type="entry name" value="PAS domain"/>
    <property type="match status" value="2"/>
</dbReference>
<evidence type="ECO:0000313" key="6">
    <source>
        <dbReference type="Proteomes" id="UP001055093"/>
    </source>
</evidence>
<reference evidence="5" key="1">
    <citation type="journal article" date="2021" name="Front. Microbiol.">
        <title>Comprehensive Comparative Genomics and Phenotyping of Methylobacterium Species.</title>
        <authorList>
            <person name="Alessa O."/>
            <person name="Ogura Y."/>
            <person name="Fujitani Y."/>
            <person name="Takami H."/>
            <person name="Hayashi T."/>
            <person name="Sahin N."/>
            <person name="Tani A."/>
        </authorList>
    </citation>
    <scope>NUCLEOTIDE SEQUENCE</scope>
    <source>
        <strain evidence="5">DSM 14458</strain>
    </source>
</reference>
<dbReference type="NCBIfam" id="TIGR00229">
    <property type="entry name" value="sensory_box"/>
    <property type="match status" value="2"/>
</dbReference>
<dbReference type="PANTHER" id="PTHR24422">
    <property type="entry name" value="CHEMOTAXIS PROTEIN METHYLTRANSFERASE"/>
    <property type="match status" value="1"/>
</dbReference>
<dbReference type="EMBL" id="BPRE01000018">
    <property type="protein sequence ID" value="GJE77878.1"/>
    <property type="molecule type" value="Genomic_DNA"/>
</dbReference>
<dbReference type="PANTHER" id="PTHR24422:SF10">
    <property type="entry name" value="CHEMOTAXIS PROTEIN METHYLTRANSFERASE 2"/>
    <property type="match status" value="1"/>
</dbReference>
<evidence type="ECO:0000259" key="4">
    <source>
        <dbReference type="PROSITE" id="PS50113"/>
    </source>
</evidence>
<feature type="domain" description="PAS" evidence="3">
    <location>
        <begin position="22"/>
        <end position="78"/>
    </location>
</feature>
<dbReference type="Pfam" id="PF00015">
    <property type="entry name" value="MCPsignal"/>
    <property type="match status" value="1"/>
</dbReference>
<dbReference type="InterPro" id="IPR050903">
    <property type="entry name" value="Bact_Chemotaxis_MeTrfase"/>
</dbReference>
<keyword evidence="1" id="KW-0807">Transducer</keyword>
<sequence>MLDFVSSGAAANFGSISDSQAVIAFRPDGTILNANGNFLTLLGYTLKEVQGQHHSVFVEPAYRASLEYRAFWDALRSGTYQAAEFKRIAKGGRVVWIQGSYNPVRDRNGRVVRIVKVAIDVTVQKALDLDLAGQIAALHRSQAVISFDPNGSILDANTNFLAVMGYGLDELRGRHHSMFVDEAERASAGYRGFWEALARGEFQTAEFHRLAKGGRAVFIQGTYNPITDEDGRVVKVVKFATDVTAQVLERRRRAKAQRAIGIDLDAIGQEVENVTRQTADAATMVGRVSGDIHAVAAGAEELSASVGEISQQVSNAARMAGEAVEQAQRTGSIVAGLSGQAAQIGEVVAMIQNIASQTNLLALNATIEAARAGATGKGFAVVAAEVKALAEQTARATDQIRGQIGATQTATQEAVEAIGSIQGTIRALDEVSTAIAVAVEEQSAVTREMSGSMQTASQGAAGIAAGIDRIAAASGRVDMATRQVRDAARAIA</sequence>
<name>A0ABQ4V0I6_9HYPH</name>
<evidence type="ECO:0000313" key="5">
    <source>
        <dbReference type="EMBL" id="GJE77878.1"/>
    </source>
</evidence>
<evidence type="ECO:0000259" key="3">
    <source>
        <dbReference type="PROSITE" id="PS50112"/>
    </source>
</evidence>
<dbReference type="PROSITE" id="PS50113">
    <property type="entry name" value="PAC"/>
    <property type="match status" value="2"/>
</dbReference>
<dbReference type="InterPro" id="IPR013655">
    <property type="entry name" value="PAS_fold_3"/>
</dbReference>
<dbReference type="SMART" id="SM00086">
    <property type="entry name" value="PAC"/>
    <property type="match status" value="2"/>
</dbReference>
<feature type="domain" description="PAC" evidence="4">
    <location>
        <begin position="203"/>
        <end position="255"/>
    </location>
</feature>
<feature type="domain" description="PAC" evidence="4">
    <location>
        <begin position="81"/>
        <end position="133"/>
    </location>
</feature>
<dbReference type="PROSITE" id="PS50112">
    <property type="entry name" value="PAS"/>
    <property type="match status" value="2"/>
</dbReference>
<dbReference type="InterPro" id="IPR013656">
    <property type="entry name" value="PAS_4"/>
</dbReference>
<reference evidence="5" key="2">
    <citation type="submission" date="2021-08" db="EMBL/GenBank/DDBJ databases">
        <authorList>
            <person name="Tani A."/>
            <person name="Ola A."/>
            <person name="Ogura Y."/>
            <person name="Katsura K."/>
            <person name="Hayashi T."/>
        </authorList>
    </citation>
    <scope>NUCLEOTIDE SEQUENCE</scope>
    <source>
        <strain evidence="5">DSM 14458</strain>
    </source>
</reference>
<dbReference type="CDD" id="cd00130">
    <property type="entry name" value="PAS"/>
    <property type="match status" value="2"/>
</dbReference>
<dbReference type="SMART" id="SM00283">
    <property type="entry name" value="MA"/>
    <property type="match status" value="1"/>
</dbReference>
<dbReference type="InterPro" id="IPR001610">
    <property type="entry name" value="PAC"/>
</dbReference>
<dbReference type="SUPFAM" id="SSF58104">
    <property type="entry name" value="Methyl-accepting chemotaxis protein (MCP) signaling domain"/>
    <property type="match status" value="1"/>
</dbReference>
<dbReference type="PRINTS" id="PR00260">
    <property type="entry name" value="CHEMTRNSDUCR"/>
</dbReference>
<dbReference type="InterPro" id="IPR000014">
    <property type="entry name" value="PAS"/>
</dbReference>
<protein>
    <submittedName>
        <fullName evidence="5">Biofilm dispersion protein BdlA</fullName>
    </submittedName>
</protein>
<dbReference type="Proteomes" id="UP001055093">
    <property type="component" value="Unassembled WGS sequence"/>
</dbReference>
<accession>A0ABQ4V0I6</accession>
<dbReference type="InterPro" id="IPR000700">
    <property type="entry name" value="PAS-assoc_C"/>
</dbReference>
<keyword evidence="6" id="KW-1185">Reference proteome</keyword>
<feature type="domain" description="PAS" evidence="3">
    <location>
        <begin position="144"/>
        <end position="174"/>
    </location>
</feature>
<gene>
    <name evidence="5" type="primary">bdlA_4</name>
    <name evidence="5" type="ORF">BGCPKDLD_4486</name>
</gene>
<dbReference type="InterPro" id="IPR004090">
    <property type="entry name" value="Chemotax_Me-accpt_rcpt"/>
</dbReference>
<dbReference type="Pfam" id="PF08448">
    <property type="entry name" value="PAS_4"/>
    <property type="match status" value="1"/>
</dbReference>
<evidence type="ECO:0000256" key="1">
    <source>
        <dbReference type="PROSITE-ProRule" id="PRU00284"/>
    </source>
</evidence>